<dbReference type="OrthoDB" id="9794403at2"/>
<dbReference type="InterPro" id="IPR036515">
    <property type="entry name" value="Transposase_17_sf"/>
</dbReference>
<organism evidence="3 4">
    <name type="scientific">Rhizorhabdus histidinilytica</name>
    <dbReference type="NCBI Taxonomy" id="439228"/>
    <lineage>
        <taxon>Bacteria</taxon>
        <taxon>Pseudomonadati</taxon>
        <taxon>Pseudomonadota</taxon>
        <taxon>Alphaproteobacteria</taxon>
        <taxon>Sphingomonadales</taxon>
        <taxon>Sphingomonadaceae</taxon>
        <taxon>Rhizorhabdus</taxon>
    </lineage>
</organism>
<dbReference type="Proteomes" id="UP000189818">
    <property type="component" value="Unassembled WGS sequence"/>
</dbReference>
<dbReference type="SMART" id="SM01321">
    <property type="entry name" value="Y1_Tnp"/>
    <property type="match status" value="1"/>
</dbReference>
<reference evidence="4" key="1">
    <citation type="submission" date="2017-02" db="EMBL/GenBank/DDBJ databases">
        <authorList>
            <person name="Varghese N."/>
            <person name="Submissions S."/>
        </authorList>
    </citation>
    <scope>NUCLEOTIDE SEQUENCE [LARGE SCALE GENOMIC DNA]</scope>
    <source>
        <strain evidence="4">UM2</strain>
    </source>
</reference>
<dbReference type="Gene3D" id="3.30.70.1290">
    <property type="entry name" value="Transposase IS200-like"/>
    <property type="match status" value="1"/>
</dbReference>
<protein>
    <submittedName>
        <fullName evidence="3">Putative transposase</fullName>
    </submittedName>
</protein>
<dbReference type="GO" id="GO:0006313">
    <property type="term" value="P:DNA transposition"/>
    <property type="evidence" value="ECO:0007669"/>
    <property type="project" value="InterPro"/>
</dbReference>
<feature type="region of interest" description="Disordered" evidence="1">
    <location>
        <begin position="209"/>
        <end position="234"/>
    </location>
</feature>
<evidence type="ECO:0000313" key="3">
    <source>
        <dbReference type="EMBL" id="SKB43038.1"/>
    </source>
</evidence>
<dbReference type="GO" id="GO:0004803">
    <property type="term" value="F:transposase activity"/>
    <property type="evidence" value="ECO:0007669"/>
    <property type="project" value="InterPro"/>
</dbReference>
<dbReference type="GO" id="GO:0003677">
    <property type="term" value="F:DNA binding"/>
    <property type="evidence" value="ECO:0007669"/>
    <property type="project" value="InterPro"/>
</dbReference>
<name>A0A1T5B6Z2_9SPHN</name>
<evidence type="ECO:0000313" key="4">
    <source>
        <dbReference type="Proteomes" id="UP000189818"/>
    </source>
</evidence>
<keyword evidence="4" id="KW-1185">Reference proteome</keyword>
<proteinExistence type="predicted"/>
<dbReference type="SUPFAM" id="SSF143422">
    <property type="entry name" value="Transposase IS200-like"/>
    <property type="match status" value="1"/>
</dbReference>
<dbReference type="InterPro" id="IPR002686">
    <property type="entry name" value="Transposase_17"/>
</dbReference>
<feature type="domain" description="Transposase IS200-like" evidence="2">
    <location>
        <begin position="9"/>
        <end position="123"/>
    </location>
</feature>
<dbReference type="Pfam" id="PF01797">
    <property type="entry name" value="Y1_Tnp"/>
    <property type="match status" value="1"/>
</dbReference>
<dbReference type="PANTHER" id="PTHR34322">
    <property type="entry name" value="TRANSPOSASE, Y1_TNP DOMAIN-CONTAINING"/>
    <property type="match status" value="1"/>
</dbReference>
<dbReference type="EMBL" id="FUYM01000002">
    <property type="protein sequence ID" value="SKB43038.1"/>
    <property type="molecule type" value="Genomic_DNA"/>
</dbReference>
<accession>A0A1T5B6Z2</accession>
<evidence type="ECO:0000259" key="2">
    <source>
        <dbReference type="SMART" id="SM01321"/>
    </source>
</evidence>
<gene>
    <name evidence="3" type="ORF">SAMN06295920_102539</name>
</gene>
<dbReference type="AlphaFoldDB" id="A0A1T5B6Z2"/>
<dbReference type="RefSeq" id="WP_079647267.1">
    <property type="nucleotide sequence ID" value="NZ_FUYM01000002.1"/>
</dbReference>
<evidence type="ECO:0000256" key="1">
    <source>
        <dbReference type="SAM" id="MobiDB-lite"/>
    </source>
</evidence>
<dbReference type="STRING" id="439228.SAMN06295920_102539"/>
<dbReference type="PANTHER" id="PTHR34322:SF2">
    <property type="entry name" value="TRANSPOSASE IS200-LIKE DOMAIN-CONTAINING PROTEIN"/>
    <property type="match status" value="1"/>
</dbReference>
<sequence>MARLSRIVIPGVAHHVTQRGNRKQPIFFGDEDRRLYLQLLREGCSRAKVRCLAWCLMDNHVHLILVPDEADGLRAALGEAHRRYTRHVNFREGWRGYLFQGRFASYPMDDPHLVAAVRYVERNPVAAGLVAQAEDWRWSSARSHIAGKRMPDDPLTDIEALGAHIPNWRAMLRYGAEAGAVDVKGEALAEAIEARLRTGRPLAAEEWIARQERATGRQLSPAKRGPKPKDGKLV</sequence>